<keyword evidence="2" id="KW-1185">Reference proteome</keyword>
<evidence type="ECO:0000313" key="2">
    <source>
        <dbReference type="Proteomes" id="UP000006251"/>
    </source>
</evidence>
<gene>
    <name evidence="1" type="ORF">GPAL_0191</name>
</gene>
<dbReference type="Proteomes" id="UP000006251">
    <property type="component" value="Unassembled WGS sequence"/>
</dbReference>
<evidence type="ECO:0000313" key="1">
    <source>
        <dbReference type="EMBL" id="GAC27072.1"/>
    </source>
</evidence>
<organism evidence="1 2">
    <name type="scientific">Brumicola pallidula DSM 14239 = ACAM 615</name>
    <dbReference type="NCBI Taxonomy" id="1121922"/>
    <lineage>
        <taxon>Bacteria</taxon>
        <taxon>Pseudomonadati</taxon>
        <taxon>Pseudomonadota</taxon>
        <taxon>Gammaproteobacteria</taxon>
        <taxon>Alteromonadales</taxon>
        <taxon>Alteromonadaceae</taxon>
        <taxon>Brumicola</taxon>
    </lineage>
</organism>
<protein>
    <submittedName>
        <fullName evidence="1">Uncharacterized protein</fullName>
    </submittedName>
</protein>
<dbReference type="EMBL" id="BAEQ01000004">
    <property type="protein sequence ID" value="GAC27072.1"/>
    <property type="molecule type" value="Genomic_DNA"/>
</dbReference>
<sequence length="57" mass="6450">MAKQKIYAFWPTEFQSLFAQAGVHIEKPPRFMPNCGFDDIVAEGNKPQIISPQSLLN</sequence>
<proteinExistence type="predicted"/>
<reference evidence="2" key="1">
    <citation type="journal article" date="2014" name="Environ. Microbiol.">
        <title>Comparative genomics of the marine bacterial genus Glaciecola reveals the high degree of genomic diversity and genomic characteristic for cold adaptation.</title>
        <authorList>
            <person name="Qin Q.L."/>
            <person name="Xie B.B."/>
            <person name="Yu Y."/>
            <person name="Shu Y.L."/>
            <person name="Rong J.C."/>
            <person name="Zhang Y.J."/>
            <person name="Zhao D.L."/>
            <person name="Chen X.L."/>
            <person name="Zhang X.Y."/>
            <person name="Chen B."/>
            <person name="Zhou B.C."/>
            <person name="Zhang Y.Z."/>
        </authorList>
    </citation>
    <scope>NUCLEOTIDE SEQUENCE [LARGE SCALE GENOMIC DNA]</scope>
    <source>
        <strain evidence="2">ACAM 615</strain>
    </source>
</reference>
<comment type="caution">
    <text evidence="1">The sequence shown here is derived from an EMBL/GenBank/DDBJ whole genome shotgun (WGS) entry which is preliminary data.</text>
</comment>
<dbReference type="RefSeq" id="WP_006008277.1">
    <property type="nucleotide sequence ID" value="NZ_AUAV01000013.1"/>
</dbReference>
<name>K6Z9K8_9ALTE</name>
<dbReference type="AlphaFoldDB" id="K6Z9K8"/>
<accession>K6Z9K8</accession>